<evidence type="ECO:0000256" key="7">
    <source>
        <dbReference type="ARBA" id="ARBA00023033"/>
    </source>
</evidence>
<keyword evidence="5 9" id="KW-0560">Oxidoreductase</keyword>
<keyword evidence="6 8" id="KW-0408">Iron</keyword>
<sequence length="526" mass="60583">MRFLKKLKRVAVLVAQHVTRVVKVIWSFLATQEKADDRKFLWNENRLGDGNILPKAKPFSQIPGPLPIPFFGSQWLYSWIGPYFLDKLHLANEDKYFKYGPIVKEHYLWNFPIVHLYDKNDIETVLKYSSKYPIRPGLEAQIFYRNSRPDRYKSVGLVNVQGLEWHHLRSKLTTQLASTALGDHTVKQLSIISEELIEKIREERDAESLIEGFEKYVYSCSLEVIFAILLGRRLGALNKSSIPPIAERLMFATENLFEVSHETMYGLPWWKYFPTKSYRKLAECENIIYDVFSDLVKEALNSDEATGTQSPVLNQILTAEGVDTRDKIVSLIDLVAAGIETTGNATLFLLHNILNNPEIKVRVYEELDRVLPSPEDTITPQLLLELKYLRACIVESLRMTPVAPNVARILEKPFTFQGYHVPAGTLVVCETWVASLQEENYLNAKSFIPERWLDSDKTNRYPFLAVPFGVGRRMCPGKRIAENEMLIITAKLLRAFDISFHKPLEQVYKFLISPKGPINVILRERY</sequence>
<dbReference type="PROSITE" id="PS00086">
    <property type="entry name" value="CYTOCHROME_P450"/>
    <property type="match status" value="1"/>
</dbReference>
<gene>
    <name evidence="11" type="ORF">APZ42_017110</name>
</gene>
<dbReference type="PANTHER" id="PTHR24279">
    <property type="entry name" value="CYTOCHROME P450"/>
    <property type="match status" value="1"/>
</dbReference>
<dbReference type="OrthoDB" id="3945418at2759"/>
<evidence type="ECO:0000256" key="5">
    <source>
        <dbReference type="ARBA" id="ARBA00023002"/>
    </source>
</evidence>
<dbReference type="PRINTS" id="PR00385">
    <property type="entry name" value="P450"/>
</dbReference>
<dbReference type="GO" id="GO:0005506">
    <property type="term" value="F:iron ion binding"/>
    <property type="evidence" value="ECO:0007669"/>
    <property type="project" value="InterPro"/>
</dbReference>
<dbReference type="CDD" id="cd11054">
    <property type="entry name" value="CYP24A1-like"/>
    <property type="match status" value="1"/>
</dbReference>
<evidence type="ECO:0000256" key="6">
    <source>
        <dbReference type="ARBA" id="ARBA00023004"/>
    </source>
</evidence>
<evidence type="ECO:0000313" key="11">
    <source>
        <dbReference type="EMBL" id="KZS17050.1"/>
    </source>
</evidence>
<name>A0A8M4_9CRUS</name>
<evidence type="ECO:0000256" key="1">
    <source>
        <dbReference type="ARBA" id="ARBA00001971"/>
    </source>
</evidence>
<reference evidence="11 12" key="2">
    <citation type="submission" date="2016-03" db="EMBL/GenBank/DDBJ databases">
        <title>EvidentialGene: Evidence-directed Construction of Genes on Genomes.</title>
        <authorList>
            <person name="Gilbert D.G."/>
            <person name="Choi J.-H."/>
            <person name="Mockaitis K."/>
            <person name="Colbourne J."/>
            <person name="Pfrender M."/>
        </authorList>
    </citation>
    <scope>NUCLEOTIDE SEQUENCE [LARGE SCALE GENOMIC DNA]</scope>
    <source>
        <strain evidence="11 12">Xinb3</strain>
        <tissue evidence="11">Complete organism</tissue>
    </source>
</reference>
<comment type="similarity">
    <text evidence="2 9">Belongs to the cytochrome P450 family.</text>
</comment>
<keyword evidence="12" id="KW-1185">Reference proteome</keyword>
<proteinExistence type="evidence at transcript level"/>
<dbReference type="InterPro" id="IPR050479">
    <property type="entry name" value="CYP11_CYP27_families"/>
</dbReference>
<reference evidence="10" key="1">
    <citation type="submission" date="2006-04" db="EMBL/GenBank/DDBJ databases">
        <title>Cytochrome P450 in aquatic crustacean Daphnia magna.</title>
        <authorList>
            <person name="Ikenaka Y."/>
            <person name="Ishizuka M."/>
            <person name="Sakamoto K.Q."/>
            <person name="Fujita S."/>
            <person name="Miyabara Y."/>
            <person name="Watanabe H."/>
        </authorList>
    </citation>
    <scope>NUCLEOTIDE SEQUENCE</scope>
</reference>
<evidence type="ECO:0000256" key="9">
    <source>
        <dbReference type="RuleBase" id="RU000461"/>
    </source>
</evidence>
<dbReference type="GO" id="GO:0020037">
    <property type="term" value="F:heme binding"/>
    <property type="evidence" value="ECO:0007669"/>
    <property type="project" value="InterPro"/>
</dbReference>
<dbReference type="AlphaFoldDB" id="A0A8M4"/>
<dbReference type="EMBL" id="LRGB01000677">
    <property type="protein sequence ID" value="KZS17050.1"/>
    <property type="molecule type" value="Genomic_DNA"/>
</dbReference>
<dbReference type="EMBL" id="AB257771">
    <property type="protein sequence ID" value="BAF35770.1"/>
    <property type="molecule type" value="mRNA"/>
</dbReference>
<evidence type="ECO:0000256" key="4">
    <source>
        <dbReference type="ARBA" id="ARBA00022723"/>
    </source>
</evidence>
<dbReference type="FunFam" id="1.10.630.10:FF:000006">
    <property type="entry name" value="Cytochrome P450 302a1, mitochondrial"/>
    <property type="match status" value="1"/>
</dbReference>
<dbReference type="InterPro" id="IPR001128">
    <property type="entry name" value="Cyt_P450"/>
</dbReference>
<dbReference type="InterPro" id="IPR002401">
    <property type="entry name" value="Cyt_P450_E_grp-I"/>
</dbReference>
<organism evidence="10">
    <name type="scientific">Daphnia magna</name>
    <dbReference type="NCBI Taxonomy" id="35525"/>
    <lineage>
        <taxon>Eukaryota</taxon>
        <taxon>Metazoa</taxon>
        <taxon>Ecdysozoa</taxon>
        <taxon>Arthropoda</taxon>
        <taxon>Crustacea</taxon>
        <taxon>Branchiopoda</taxon>
        <taxon>Diplostraca</taxon>
        <taxon>Cladocera</taxon>
        <taxon>Anomopoda</taxon>
        <taxon>Daphniidae</taxon>
        <taxon>Daphnia</taxon>
    </lineage>
</organism>
<dbReference type="PANTHER" id="PTHR24279:SF120">
    <property type="entry name" value="CYTOCHROME P450"/>
    <property type="match status" value="1"/>
</dbReference>
<dbReference type="Proteomes" id="UP000076858">
    <property type="component" value="Unassembled WGS sequence"/>
</dbReference>
<dbReference type="PRINTS" id="PR00463">
    <property type="entry name" value="EP450I"/>
</dbReference>
<protein>
    <submittedName>
        <fullName evidence="10">Cytochrome P450 314 family</fullName>
    </submittedName>
    <submittedName>
        <fullName evidence="11">Putative Cytochrome P450 12c1, mitochondrial</fullName>
    </submittedName>
</protein>
<evidence type="ECO:0000313" key="12">
    <source>
        <dbReference type="Proteomes" id="UP000076858"/>
    </source>
</evidence>
<accession>A0A8M4</accession>
<keyword evidence="7 9" id="KW-0503">Monooxygenase</keyword>
<dbReference type="Pfam" id="PF00067">
    <property type="entry name" value="p450"/>
    <property type="match status" value="1"/>
</dbReference>
<dbReference type="GO" id="GO:0016705">
    <property type="term" value="F:oxidoreductase activity, acting on paired donors, with incorporation or reduction of molecular oxygen"/>
    <property type="evidence" value="ECO:0007669"/>
    <property type="project" value="InterPro"/>
</dbReference>
<evidence type="ECO:0000256" key="2">
    <source>
        <dbReference type="ARBA" id="ARBA00010617"/>
    </source>
</evidence>
<dbReference type="STRING" id="35525.A0A8M4"/>
<keyword evidence="4 8" id="KW-0479">Metal-binding</keyword>
<keyword evidence="3 8" id="KW-0349">Heme</keyword>
<dbReference type="SUPFAM" id="SSF48264">
    <property type="entry name" value="Cytochrome P450"/>
    <property type="match status" value="1"/>
</dbReference>
<dbReference type="GO" id="GO:0004497">
    <property type="term" value="F:monooxygenase activity"/>
    <property type="evidence" value="ECO:0007669"/>
    <property type="project" value="UniProtKB-KW"/>
</dbReference>
<dbReference type="InterPro" id="IPR017972">
    <property type="entry name" value="Cyt_P450_CS"/>
</dbReference>
<feature type="binding site" description="axial binding residue" evidence="8">
    <location>
        <position position="475"/>
    </location>
    <ligand>
        <name>heme</name>
        <dbReference type="ChEBI" id="CHEBI:30413"/>
    </ligand>
    <ligandPart>
        <name>Fe</name>
        <dbReference type="ChEBI" id="CHEBI:18248"/>
    </ligandPart>
</feature>
<evidence type="ECO:0000256" key="8">
    <source>
        <dbReference type="PIRSR" id="PIRSR602401-1"/>
    </source>
</evidence>
<evidence type="ECO:0000313" key="10">
    <source>
        <dbReference type="EMBL" id="BAF35770.1"/>
    </source>
</evidence>
<dbReference type="InterPro" id="IPR036396">
    <property type="entry name" value="Cyt_P450_sf"/>
</dbReference>
<comment type="cofactor">
    <cofactor evidence="1 8">
        <name>heme</name>
        <dbReference type="ChEBI" id="CHEBI:30413"/>
    </cofactor>
</comment>
<evidence type="ECO:0000256" key="3">
    <source>
        <dbReference type="ARBA" id="ARBA00022617"/>
    </source>
</evidence>
<dbReference type="Gene3D" id="1.10.630.10">
    <property type="entry name" value="Cytochrome P450"/>
    <property type="match status" value="1"/>
</dbReference>